<reference evidence="20" key="1">
    <citation type="submission" date="2025-08" db="UniProtKB">
        <authorList>
            <consortium name="Ensembl"/>
        </authorList>
    </citation>
    <scope>IDENTIFICATION</scope>
</reference>
<dbReference type="GO" id="GO:0000981">
    <property type="term" value="F:DNA-binding transcription factor activity, RNA polymerase II-specific"/>
    <property type="evidence" value="ECO:0007669"/>
    <property type="project" value="TreeGrafter"/>
</dbReference>
<keyword evidence="12" id="KW-0804">Transcription</keyword>
<evidence type="ECO:0000256" key="18">
    <source>
        <dbReference type="SAM" id="Phobius"/>
    </source>
</evidence>
<keyword evidence="9" id="KW-0238">DNA-binding</keyword>
<evidence type="ECO:0000256" key="17">
    <source>
        <dbReference type="SAM" id="MobiDB-lite"/>
    </source>
</evidence>
<evidence type="ECO:0000256" key="2">
    <source>
        <dbReference type="ARBA" id="ARBA00009050"/>
    </source>
</evidence>
<dbReference type="AlphaFoldDB" id="A0A3Q3VSB5"/>
<comment type="similarity">
    <text evidence="2">Belongs to the bZIP family. ATF subfamily.</text>
</comment>
<sequence>MSFTEDLPDMDGTDLLRLLFHGEENGSVEPLFPVENGLIESWLSEQDMLPCIDTDDFLSSLLEGEDNMEVFCPSCSPVGSDSGISDDSSPSPVYSDPTLVPEEVQTESLEALTVQADHSYSLVRAEKPDTDVFIDLGRFSGRTVSFVGSIFQFKGIMLTEEEKRLLSKEGASIPTHMPLTKAEERTLKRIRRKIRNKQSAQESRKKKKVYVDGLENRVAICTAHNLELQKKVQMLQKQNVSLIEQLRKLQAIVKMSTMKASTTSTCVLVFLLSFCLILFPSVNPFGRNTGQKELYTPSSIMSRTLRSVSIESTDAVPYLESDEEEILVVPHVELENVKAILGGGQMNHTPDYQRVEQPDSESGVNSNSSADFPTPAQAKEVAPGLAGENWIDRNPPSVIIQQHRSDEM</sequence>
<comment type="subcellular location">
    <subcellularLocation>
        <location evidence="1">Endoplasmic reticulum membrane</location>
        <topology evidence="1">Single-pass type II membrane protein</topology>
    </subcellularLocation>
</comment>
<evidence type="ECO:0000256" key="5">
    <source>
        <dbReference type="ARBA" id="ARBA00022824"/>
    </source>
</evidence>
<dbReference type="Proteomes" id="UP000261620">
    <property type="component" value="Unplaced"/>
</dbReference>
<evidence type="ECO:0000256" key="6">
    <source>
        <dbReference type="ARBA" id="ARBA00022968"/>
    </source>
</evidence>
<keyword evidence="14" id="KW-0539">Nucleus</keyword>
<protein>
    <recommendedName>
        <fullName evidence="19">BZIP domain-containing protein</fullName>
    </recommendedName>
</protein>
<keyword evidence="16" id="KW-0175">Coiled coil</keyword>
<keyword evidence="7 18" id="KW-1133">Transmembrane helix</keyword>
<evidence type="ECO:0000256" key="11">
    <source>
        <dbReference type="ARBA" id="ARBA00023159"/>
    </source>
</evidence>
<dbReference type="Gene3D" id="1.20.5.170">
    <property type="match status" value="1"/>
</dbReference>
<evidence type="ECO:0000256" key="7">
    <source>
        <dbReference type="ARBA" id="ARBA00022989"/>
    </source>
</evidence>
<dbReference type="InterPro" id="IPR046347">
    <property type="entry name" value="bZIP_sf"/>
</dbReference>
<reference evidence="20" key="2">
    <citation type="submission" date="2025-09" db="UniProtKB">
        <authorList>
            <consortium name="Ensembl"/>
        </authorList>
    </citation>
    <scope>IDENTIFICATION</scope>
</reference>
<evidence type="ECO:0000256" key="8">
    <source>
        <dbReference type="ARBA" id="ARBA00023015"/>
    </source>
</evidence>
<evidence type="ECO:0000256" key="15">
    <source>
        <dbReference type="ARBA" id="ARBA00057520"/>
    </source>
</evidence>
<keyword evidence="10 18" id="KW-0472">Membrane</keyword>
<dbReference type="PROSITE" id="PS00036">
    <property type="entry name" value="BZIP_BASIC"/>
    <property type="match status" value="1"/>
</dbReference>
<comment type="subunit">
    <text evidence="3">Binds DNA as a dimer.</text>
</comment>
<comment type="function">
    <text evidence="15">Transcriptional activator. Binds the cAMP response element (CRE). Activates transcription through box-B element and CRE. Seems to function synergistically with atf6. Regulates FGF21 transcription.</text>
</comment>
<evidence type="ECO:0000256" key="10">
    <source>
        <dbReference type="ARBA" id="ARBA00023136"/>
    </source>
</evidence>
<dbReference type="FunFam" id="1.20.5.170:FF:000042">
    <property type="entry name" value="Cyclic AMP-responsive element-binding protein 3-like protein 3"/>
    <property type="match status" value="1"/>
</dbReference>
<dbReference type="PANTHER" id="PTHR45996:SF4">
    <property type="entry name" value="CYCLIC AMP-RESPONSIVE ELEMENT-BINDING PROTEIN 3"/>
    <property type="match status" value="1"/>
</dbReference>
<evidence type="ECO:0000313" key="21">
    <source>
        <dbReference type="Proteomes" id="UP000261620"/>
    </source>
</evidence>
<feature type="coiled-coil region" evidence="16">
    <location>
        <begin position="225"/>
        <end position="252"/>
    </location>
</feature>
<keyword evidence="6" id="KW-0735">Signal-anchor</keyword>
<feature type="compositionally biased region" description="Polar residues" evidence="17">
    <location>
        <begin position="360"/>
        <end position="371"/>
    </location>
</feature>
<feature type="domain" description="BZIP" evidence="19">
    <location>
        <begin position="186"/>
        <end position="249"/>
    </location>
</feature>
<evidence type="ECO:0000256" key="14">
    <source>
        <dbReference type="ARBA" id="ARBA00023242"/>
    </source>
</evidence>
<evidence type="ECO:0000256" key="16">
    <source>
        <dbReference type="SAM" id="Coils"/>
    </source>
</evidence>
<keyword evidence="11" id="KW-0010">Activator</keyword>
<evidence type="ECO:0000259" key="19">
    <source>
        <dbReference type="PROSITE" id="PS50217"/>
    </source>
</evidence>
<evidence type="ECO:0000256" key="13">
    <source>
        <dbReference type="ARBA" id="ARBA00023180"/>
    </source>
</evidence>
<dbReference type="SUPFAM" id="SSF57959">
    <property type="entry name" value="Leucine zipper domain"/>
    <property type="match status" value="1"/>
</dbReference>
<feature type="region of interest" description="Disordered" evidence="17">
    <location>
        <begin position="79"/>
        <end position="98"/>
    </location>
</feature>
<dbReference type="PANTHER" id="PTHR45996">
    <property type="entry name" value="AGAP001464-PB"/>
    <property type="match status" value="1"/>
</dbReference>
<proteinExistence type="inferred from homology"/>
<evidence type="ECO:0000256" key="9">
    <source>
        <dbReference type="ARBA" id="ARBA00023125"/>
    </source>
</evidence>
<organism evidence="20 21">
    <name type="scientific">Mola mola</name>
    <name type="common">Ocean sunfish</name>
    <name type="synonym">Tetraodon mola</name>
    <dbReference type="NCBI Taxonomy" id="94237"/>
    <lineage>
        <taxon>Eukaryota</taxon>
        <taxon>Metazoa</taxon>
        <taxon>Chordata</taxon>
        <taxon>Craniata</taxon>
        <taxon>Vertebrata</taxon>
        <taxon>Euteleostomi</taxon>
        <taxon>Actinopterygii</taxon>
        <taxon>Neopterygii</taxon>
        <taxon>Teleostei</taxon>
        <taxon>Neoteleostei</taxon>
        <taxon>Acanthomorphata</taxon>
        <taxon>Eupercaria</taxon>
        <taxon>Tetraodontiformes</taxon>
        <taxon>Molidae</taxon>
        <taxon>Mola</taxon>
    </lineage>
</organism>
<evidence type="ECO:0000256" key="4">
    <source>
        <dbReference type="ARBA" id="ARBA00022692"/>
    </source>
</evidence>
<evidence type="ECO:0000256" key="3">
    <source>
        <dbReference type="ARBA" id="ARBA00011195"/>
    </source>
</evidence>
<keyword evidence="5" id="KW-0256">Endoplasmic reticulum</keyword>
<dbReference type="Pfam" id="PF00170">
    <property type="entry name" value="bZIP_1"/>
    <property type="match status" value="1"/>
</dbReference>
<evidence type="ECO:0000256" key="12">
    <source>
        <dbReference type="ARBA" id="ARBA00023163"/>
    </source>
</evidence>
<dbReference type="CDD" id="cd14689">
    <property type="entry name" value="bZIP_CREB3"/>
    <property type="match status" value="1"/>
</dbReference>
<feature type="compositionally biased region" description="Low complexity" evidence="17">
    <location>
        <begin position="79"/>
        <end position="97"/>
    </location>
</feature>
<dbReference type="GO" id="GO:0005634">
    <property type="term" value="C:nucleus"/>
    <property type="evidence" value="ECO:0007669"/>
    <property type="project" value="TreeGrafter"/>
</dbReference>
<keyword evidence="21" id="KW-1185">Reference proteome</keyword>
<evidence type="ECO:0000256" key="1">
    <source>
        <dbReference type="ARBA" id="ARBA00004648"/>
    </source>
</evidence>
<name>A0A3Q3VSB5_MOLML</name>
<feature type="region of interest" description="Disordered" evidence="17">
    <location>
        <begin position="345"/>
        <end position="408"/>
    </location>
</feature>
<feature type="transmembrane region" description="Helical" evidence="18">
    <location>
        <begin position="260"/>
        <end position="279"/>
    </location>
</feature>
<dbReference type="InterPro" id="IPR004827">
    <property type="entry name" value="bZIP"/>
</dbReference>
<keyword evidence="4 18" id="KW-0812">Transmembrane</keyword>
<dbReference type="GO" id="GO:0005789">
    <property type="term" value="C:endoplasmic reticulum membrane"/>
    <property type="evidence" value="ECO:0007669"/>
    <property type="project" value="UniProtKB-SubCell"/>
</dbReference>
<dbReference type="InterPro" id="IPR051381">
    <property type="entry name" value="CREB_ATF_subfamily"/>
</dbReference>
<dbReference type="GO" id="GO:0000978">
    <property type="term" value="F:RNA polymerase II cis-regulatory region sequence-specific DNA binding"/>
    <property type="evidence" value="ECO:0007669"/>
    <property type="project" value="TreeGrafter"/>
</dbReference>
<dbReference type="PROSITE" id="PS50217">
    <property type="entry name" value="BZIP"/>
    <property type="match status" value="1"/>
</dbReference>
<dbReference type="SMART" id="SM00338">
    <property type="entry name" value="BRLZ"/>
    <property type="match status" value="1"/>
</dbReference>
<evidence type="ECO:0000313" key="20">
    <source>
        <dbReference type="Ensembl" id="ENSMMOP00000001457.1"/>
    </source>
</evidence>
<keyword evidence="8" id="KW-0805">Transcription regulation</keyword>
<keyword evidence="13" id="KW-0325">Glycoprotein</keyword>
<dbReference type="Ensembl" id="ENSMMOT00000001486.1">
    <property type="protein sequence ID" value="ENSMMOP00000001457.1"/>
    <property type="gene ID" value="ENSMMOG00000001211.1"/>
</dbReference>
<accession>A0A3Q3VSB5</accession>